<proteinExistence type="inferred from homology"/>
<dbReference type="InterPro" id="IPR045222">
    <property type="entry name" value="Rpb4-like"/>
</dbReference>
<evidence type="ECO:0000256" key="4">
    <source>
        <dbReference type="SAM" id="MobiDB-lite"/>
    </source>
</evidence>
<evidence type="ECO:0000313" key="7">
    <source>
        <dbReference type="RefSeq" id="XP_033460781.1"/>
    </source>
</evidence>
<evidence type="ECO:0000256" key="2">
    <source>
        <dbReference type="ARBA" id="ARBA00023242"/>
    </source>
</evidence>
<feature type="region of interest" description="Disordered" evidence="4">
    <location>
        <begin position="1"/>
        <end position="31"/>
    </location>
</feature>
<dbReference type="Pfam" id="PF03874">
    <property type="entry name" value="RNA_pol_Rpb4"/>
    <property type="match status" value="1"/>
</dbReference>
<evidence type="ECO:0000259" key="5">
    <source>
        <dbReference type="SMART" id="SM00657"/>
    </source>
</evidence>
<evidence type="ECO:0000313" key="6">
    <source>
        <dbReference type="Proteomes" id="UP000504637"/>
    </source>
</evidence>
<dbReference type="PANTHER" id="PTHR21297">
    <property type="entry name" value="DNA-DIRECTED RNA POLYMERASE II"/>
    <property type="match status" value="1"/>
</dbReference>
<protein>
    <recommendedName>
        <fullName evidence="5">RNA polymerase Rpb4/RPC9 core domain-containing protein</fullName>
    </recommendedName>
</protein>
<dbReference type="Gene3D" id="1.20.1250.40">
    <property type="match status" value="1"/>
</dbReference>
<comment type="subcellular location">
    <subcellularLocation>
        <location evidence="1">Nucleus</location>
    </subcellularLocation>
</comment>
<accession>A0A6J3M6V3</accession>
<dbReference type="GeneID" id="54362525"/>
<reference evidence="7" key="1">
    <citation type="submission" date="2020-01" db="EMBL/GenBank/DDBJ databases">
        <authorList>
            <consortium name="DOE Joint Genome Institute"/>
            <person name="Haridas S."/>
            <person name="Albert R."/>
            <person name="Binder M."/>
            <person name="Bloem J."/>
            <person name="Labutti K."/>
            <person name="Salamov A."/>
            <person name="Andreopoulos B."/>
            <person name="Baker S.E."/>
            <person name="Barry K."/>
            <person name="Bills G."/>
            <person name="Bluhm B.H."/>
            <person name="Cannon C."/>
            <person name="Castanera R."/>
            <person name="Culley D.E."/>
            <person name="Daum C."/>
            <person name="Ezra D."/>
            <person name="Gonzalez J.B."/>
            <person name="Henrissat B."/>
            <person name="Kuo A."/>
            <person name="Liang C."/>
            <person name="Lipzen A."/>
            <person name="Lutzoni F."/>
            <person name="Magnuson J."/>
            <person name="Mondo S."/>
            <person name="Nolan M."/>
            <person name="Ohm R."/>
            <person name="Pangilinan J."/>
            <person name="Park H.-J."/>
            <person name="Ramirez L."/>
            <person name="Alfaro M."/>
            <person name="Sun H."/>
            <person name="Tritt A."/>
            <person name="Yoshinaga Y."/>
            <person name="Zwiers L.-H."/>
            <person name="Turgeon B.G."/>
            <person name="Goodwin S.B."/>
            <person name="Spatafora J.W."/>
            <person name="Crous P.W."/>
            <person name="Grigoriev I.V."/>
        </authorList>
    </citation>
    <scope>NUCLEOTIDE SEQUENCE</scope>
    <source>
        <strain evidence="7">CBS 342.82</strain>
    </source>
</reference>
<dbReference type="GO" id="GO:0005634">
    <property type="term" value="C:nucleus"/>
    <property type="evidence" value="ECO:0007669"/>
    <property type="project" value="UniProtKB-SubCell"/>
</dbReference>
<dbReference type="GO" id="GO:0006352">
    <property type="term" value="P:DNA-templated transcription initiation"/>
    <property type="evidence" value="ECO:0007669"/>
    <property type="project" value="InterPro"/>
</dbReference>
<dbReference type="Proteomes" id="UP000504637">
    <property type="component" value="Unplaced"/>
</dbReference>
<evidence type="ECO:0000256" key="3">
    <source>
        <dbReference type="ARBA" id="ARBA00025724"/>
    </source>
</evidence>
<dbReference type="GO" id="GO:0030880">
    <property type="term" value="C:RNA polymerase complex"/>
    <property type="evidence" value="ECO:0007669"/>
    <property type="project" value="InterPro"/>
</dbReference>
<feature type="compositionally biased region" description="Polar residues" evidence="4">
    <location>
        <begin position="1"/>
        <end position="12"/>
    </location>
</feature>
<dbReference type="InterPro" id="IPR010997">
    <property type="entry name" value="HRDC-like_sf"/>
</dbReference>
<dbReference type="AlphaFoldDB" id="A0A6J3M6V3"/>
<reference evidence="7" key="3">
    <citation type="submission" date="2025-08" db="UniProtKB">
        <authorList>
            <consortium name="RefSeq"/>
        </authorList>
    </citation>
    <scope>IDENTIFICATION</scope>
    <source>
        <strain evidence="7">CBS 342.82</strain>
    </source>
</reference>
<sequence>MAGPQNTTTSTAVPRGAPTSRRRPVKTGDEEAGLRLRLGEFTNVQALSVAEVNLMLSQLEARGENNQFRNTDIYLKTREYCKTFARFKDASIVTQVNQISTELTQRALGITEFERAQLASLCCDSADEARTLIPSLEGKISDDQLQAVLDDMSKLRDFS</sequence>
<keyword evidence="6" id="KW-1185">Reference proteome</keyword>
<dbReference type="InterPro" id="IPR038324">
    <property type="entry name" value="Rpb4/RPC9_sf"/>
</dbReference>
<evidence type="ECO:0000256" key="1">
    <source>
        <dbReference type="ARBA" id="ARBA00004123"/>
    </source>
</evidence>
<comment type="similarity">
    <text evidence="3">Belongs to the eukaryotic RPB4 RNA polymerase subunit family.</text>
</comment>
<dbReference type="InterPro" id="IPR006590">
    <property type="entry name" value="RNA_pol_Rpb4/RPC9_core"/>
</dbReference>
<dbReference type="GO" id="GO:0000166">
    <property type="term" value="F:nucleotide binding"/>
    <property type="evidence" value="ECO:0007669"/>
    <property type="project" value="InterPro"/>
</dbReference>
<name>A0A6J3M6V3_9PEZI</name>
<keyword evidence="2" id="KW-0539">Nucleus</keyword>
<dbReference type="SUPFAM" id="SSF47819">
    <property type="entry name" value="HRDC-like"/>
    <property type="match status" value="1"/>
</dbReference>
<gene>
    <name evidence="7" type="ORF">K489DRAFT_379736</name>
</gene>
<dbReference type="SMART" id="SM00657">
    <property type="entry name" value="RPOL4c"/>
    <property type="match status" value="1"/>
</dbReference>
<dbReference type="RefSeq" id="XP_033460781.1">
    <property type="nucleotide sequence ID" value="XM_033604725.1"/>
</dbReference>
<feature type="domain" description="RNA polymerase Rpb4/RPC9 core" evidence="5">
    <location>
        <begin position="39"/>
        <end position="159"/>
    </location>
</feature>
<dbReference type="OrthoDB" id="2186918at2759"/>
<organism evidence="7">
    <name type="scientific">Dissoconium aciculare CBS 342.82</name>
    <dbReference type="NCBI Taxonomy" id="1314786"/>
    <lineage>
        <taxon>Eukaryota</taxon>
        <taxon>Fungi</taxon>
        <taxon>Dikarya</taxon>
        <taxon>Ascomycota</taxon>
        <taxon>Pezizomycotina</taxon>
        <taxon>Dothideomycetes</taxon>
        <taxon>Dothideomycetidae</taxon>
        <taxon>Mycosphaerellales</taxon>
        <taxon>Dissoconiaceae</taxon>
        <taxon>Dissoconium</taxon>
    </lineage>
</organism>
<dbReference type="InterPro" id="IPR005574">
    <property type="entry name" value="Rpb4/RPC9"/>
</dbReference>
<reference evidence="7" key="2">
    <citation type="submission" date="2020-04" db="EMBL/GenBank/DDBJ databases">
        <authorList>
            <consortium name="NCBI Genome Project"/>
        </authorList>
    </citation>
    <scope>NUCLEOTIDE SEQUENCE</scope>
    <source>
        <strain evidence="7">CBS 342.82</strain>
    </source>
</reference>